<protein>
    <recommendedName>
        <fullName evidence="1">DUF7718 domain-containing protein</fullName>
    </recommendedName>
</protein>
<dbReference type="RefSeq" id="WP_126187169.1">
    <property type="nucleotide sequence ID" value="NZ_PELM01000072.1"/>
</dbReference>
<dbReference type="Pfam" id="PF24839">
    <property type="entry name" value="DUF7718"/>
    <property type="match status" value="1"/>
</dbReference>
<comment type="caution">
    <text evidence="2">The sequence shown here is derived from an EMBL/GenBank/DDBJ whole genome shotgun (WGS) entry which is preliminary data.</text>
</comment>
<feature type="domain" description="DUF7718" evidence="1">
    <location>
        <begin position="12"/>
        <end position="106"/>
    </location>
</feature>
<dbReference type="Proteomes" id="UP000288082">
    <property type="component" value="Unassembled WGS sequence"/>
</dbReference>
<name>A0A430R9Z9_THESC</name>
<evidence type="ECO:0000313" key="2">
    <source>
        <dbReference type="EMBL" id="RTH04215.1"/>
    </source>
</evidence>
<gene>
    <name evidence="5" type="ORF">CSW30_03815</name>
    <name evidence="4" type="ORF">CSW40_03380</name>
    <name evidence="3" type="ORF">CSW47_04215</name>
    <name evidence="2" type="ORF">CSW50_03275</name>
</gene>
<dbReference type="Proteomes" id="UP000287173">
    <property type="component" value="Unassembled WGS sequence"/>
</dbReference>
<evidence type="ECO:0000313" key="9">
    <source>
        <dbReference type="Proteomes" id="UP000288082"/>
    </source>
</evidence>
<dbReference type="EMBL" id="PELW01000069">
    <property type="protein sequence ID" value="RTH27228.1"/>
    <property type="molecule type" value="Genomic_DNA"/>
</dbReference>
<dbReference type="Proteomes" id="UP000286734">
    <property type="component" value="Unassembled WGS sequence"/>
</dbReference>
<evidence type="ECO:0000313" key="3">
    <source>
        <dbReference type="EMBL" id="RTH05936.1"/>
    </source>
</evidence>
<dbReference type="Proteomes" id="UP000286712">
    <property type="component" value="Unassembled WGS sequence"/>
</dbReference>
<evidence type="ECO:0000313" key="4">
    <source>
        <dbReference type="EMBL" id="RTH27228.1"/>
    </source>
</evidence>
<dbReference type="EMBL" id="PELP01000094">
    <property type="protein sequence ID" value="RTH05936.1"/>
    <property type="molecule type" value="Genomic_DNA"/>
</dbReference>
<dbReference type="AlphaFoldDB" id="A0A430R9Z9"/>
<reference evidence="6 7" key="1">
    <citation type="journal article" date="2019" name="Extremophiles">
        <title>Biogeography of thermophiles and predominance of Thermus scotoductus in domestic water heaters.</title>
        <authorList>
            <person name="Wilpiszeski R.L."/>
            <person name="Zhang Z."/>
            <person name="House C.H."/>
        </authorList>
    </citation>
    <scope>NUCLEOTIDE SEQUENCE [LARGE SCALE GENOMIC DNA]</scope>
    <source>
        <strain evidence="5 8">17_S17</strain>
        <strain evidence="4 6">27_S27</strain>
        <strain evidence="3 7">34_S34</strain>
        <strain evidence="2 9">38_S38</strain>
    </source>
</reference>
<evidence type="ECO:0000313" key="7">
    <source>
        <dbReference type="Proteomes" id="UP000286734"/>
    </source>
</evidence>
<evidence type="ECO:0000313" key="5">
    <source>
        <dbReference type="EMBL" id="RTI10553.1"/>
    </source>
</evidence>
<accession>A0A430R9Z9</accession>
<evidence type="ECO:0000259" key="1">
    <source>
        <dbReference type="Pfam" id="PF24839"/>
    </source>
</evidence>
<sequence length="114" mass="13433">MKAKERTLQREIAVGLDRRLRTTRILLRGRMVAWAAQLEWWDPEEGRWVWVARYDTKGGRPHRDRNRIAPHEEVSLPEDPGRALNWAEKDLLDHMEGYIEGYRAAKAQGKEAWS</sequence>
<evidence type="ECO:0000313" key="6">
    <source>
        <dbReference type="Proteomes" id="UP000286712"/>
    </source>
</evidence>
<dbReference type="EMBL" id="PELM01000072">
    <property type="protein sequence ID" value="RTH04215.1"/>
    <property type="molecule type" value="Genomic_DNA"/>
</dbReference>
<dbReference type="InterPro" id="IPR056135">
    <property type="entry name" value="DUF7718"/>
</dbReference>
<evidence type="ECO:0000313" key="8">
    <source>
        <dbReference type="Proteomes" id="UP000287173"/>
    </source>
</evidence>
<proteinExistence type="predicted"/>
<organism evidence="2 9">
    <name type="scientific">Thermus scotoductus</name>
    <dbReference type="NCBI Taxonomy" id="37636"/>
    <lineage>
        <taxon>Bacteria</taxon>
        <taxon>Thermotogati</taxon>
        <taxon>Deinococcota</taxon>
        <taxon>Deinococci</taxon>
        <taxon>Thermales</taxon>
        <taxon>Thermaceae</taxon>
        <taxon>Thermus</taxon>
    </lineage>
</organism>
<dbReference type="EMBL" id="PEMG01000078">
    <property type="protein sequence ID" value="RTI10553.1"/>
    <property type="molecule type" value="Genomic_DNA"/>
</dbReference>